<evidence type="ECO:0000313" key="8">
    <source>
        <dbReference type="Proteomes" id="UP000176444"/>
    </source>
</evidence>
<dbReference type="EMBL" id="MEUX01000030">
    <property type="protein sequence ID" value="OGC46761.1"/>
    <property type="molecule type" value="Genomic_DNA"/>
</dbReference>
<accession>A0A1F4UP56</accession>
<evidence type="ECO:0000313" key="7">
    <source>
        <dbReference type="EMBL" id="OGC46761.1"/>
    </source>
</evidence>
<evidence type="ECO:0000256" key="1">
    <source>
        <dbReference type="ARBA" id="ARBA00005791"/>
    </source>
</evidence>
<dbReference type="Gene3D" id="3.40.30.10">
    <property type="entry name" value="Glutaredoxin"/>
    <property type="match status" value="1"/>
</dbReference>
<gene>
    <name evidence="7" type="ORF">A2713_01100</name>
</gene>
<comment type="similarity">
    <text evidence="1">Belongs to the thioredoxin family. DsbA subfamily.</text>
</comment>
<keyword evidence="2" id="KW-0732">Signal</keyword>
<dbReference type="InterPro" id="IPR013766">
    <property type="entry name" value="Thioredoxin_domain"/>
</dbReference>
<dbReference type="SUPFAM" id="SSF52833">
    <property type="entry name" value="Thioredoxin-like"/>
    <property type="match status" value="1"/>
</dbReference>
<dbReference type="AlphaFoldDB" id="A0A1F4UP56"/>
<keyword evidence="3" id="KW-0560">Oxidoreductase</keyword>
<evidence type="ECO:0000256" key="2">
    <source>
        <dbReference type="ARBA" id="ARBA00022729"/>
    </source>
</evidence>
<dbReference type="CDD" id="cd02972">
    <property type="entry name" value="DsbA_family"/>
    <property type="match status" value="1"/>
</dbReference>
<name>A0A1F4UP56_UNCKA</name>
<organism evidence="7 8">
    <name type="scientific">candidate division WWE3 bacterium RIFCSPHIGHO2_01_FULL_35_17</name>
    <dbReference type="NCBI Taxonomy" id="1802614"/>
    <lineage>
        <taxon>Bacteria</taxon>
        <taxon>Katanobacteria</taxon>
    </lineage>
</organism>
<feature type="domain" description="Thioredoxin" evidence="6">
    <location>
        <begin position="1"/>
        <end position="186"/>
    </location>
</feature>
<dbReference type="InterPro" id="IPR012336">
    <property type="entry name" value="Thioredoxin-like_fold"/>
</dbReference>
<sequence length="186" mass="21238">MSARPSDNQSAAIIDAISSSDWIKGNKEAKTILVEYSDFQCPACAVYYPLVKKLIEDKGNSFQFTYRHFPLPQHKNAEQAAYAAEAAGKQGKFWEMHDLIFERQDDWAEAENAKDIFKEYAQSLELNIEQFNQDRDSQAVKDKVQKDYTSGLTNKVNATPTFFLNGEKIQPRSYDEFVNFIKSVNG</sequence>
<evidence type="ECO:0000256" key="3">
    <source>
        <dbReference type="ARBA" id="ARBA00023002"/>
    </source>
</evidence>
<evidence type="ECO:0000256" key="5">
    <source>
        <dbReference type="ARBA" id="ARBA00023284"/>
    </source>
</evidence>
<proteinExistence type="inferred from homology"/>
<dbReference type="GO" id="GO:0016491">
    <property type="term" value="F:oxidoreductase activity"/>
    <property type="evidence" value="ECO:0007669"/>
    <property type="project" value="UniProtKB-KW"/>
</dbReference>
<dbReference type="PANTHER" id="PTHR13887">
    <property type="entry name" value="GLUTATHIONE S-TRANSFERASE KAPPA"/>
    <property type="match status" value="1"/>
</dbReference>
<dbReference type="PROSITE" id="PS51352">
    <property type="entry name" value="THIOREDOXIN_2"/>
    <property type="match status" value="1"/>
</dbReference>
<comment type="caution">
    <text evidence="7">The sequence shown here is derived from an EMBL/GenBank/DDBJ whole genome shotgun (WGS) entry which is preliminary data.</text>
</comment>
<keyword evidence="4" id="KW-1015">Disulfide bond</keyword>
<evidence type="ECO:0000259" key="6">
    <source>
        <dbReference type="PROSITE" id="PS51352"/>
    </source>
</evidence>
<protein>
    <recommendedName>
        <fullName evidence="6">Thioredoxin domain-containing protein</fullName>
    </recommendedName>
</protein>
<keyword evidence="5" id="KW-0676">Redox-active center</keyword>
<dbReference type="PANTHER" id="PTHR13887:SF14">
    <property type="entry name" value="DISULFIDE BOND FORMATION PROTEIN D"/>
    <property type="match status" value="1"/>
</dbReference>
<dbReference type="Proteomes" id="UP000176444">
    <property type="component" value="Unassembled WGS sequence"/>
</dbReference>
<evidence type="ECO:0000256" key="4">
    <source>
        <dbReference type="ARBA" id="ARBA00023157"/>
    </source>
</evidence>
<dbReference type="InterPro" id="IPR036249">
    <property type="entry name" value="Thioredoxin-like_sf"/>
</dbReference>
<reference evidence="7 8" key="1">
    <citation type="journal article" date="2016" name="Nat. Commun.">
        <title>Thousands of microbial genomes shed light on interconnected biogeochemical processes in an aquifer system.</title>
        <authorList>
            <person name="Anantharaman K."/>
            <person name="Brown C.T."/>
            <person name="Hug L.A."/>
            <person name="Sharon I."/>
            <person name="Castelle C.J."/>
            <person name="Probst A.J."/>
            <person name="Thomas B.C."/>
            <person name="Singh A."/>
            <person name="Wilkins M.J."/>
            <person name="Karaoz U."/>
            <person name="Brodie E.L."/>
            <person name="Williams K.H."/>
            <person name="Hubbard S.S."/>
            <person name="Banfield J.F."/>
        </authorList>
    </citation>
    <scope>NUCLEOTIDE SEQUENCE [LARGE SCALE GENOMIC DNA]</scope>
</reference>
<dbReference type="Pfam" id="PF13462">
    <property type="entry name" value="Thioredoxin_4"/>
    <property type="match status" value="1"/>
</dbReference>